<name>A0A7J6EL14_CANSA</name>
<dbReference type="Proteomes" id="UP000525078">
    <property type="component" value="Unassembled WGS sequence"/>
</dbReference>
<dbReference type="PROSITE" id="PS50181">
    <property type="entry name" value="FBOX"/>
    <property type="match status" value="1"/>
</dbReference>
<proteinExistence type="predicted"/>
<dbReference type="EMBL" id="JAATIQ010000165">
    <property type="protein sequence ID" value="KAF4375042.1"/>
    <property type="molecule type" value="Genomic_DNA"/>
</dbReference>
<dbReference type="InterPro" id="IPR050796">
    <property type="entry name" value="SCF_F-box_component"/>
</dbReference>
<dbReference type="InterPro" id="IPR036047">
    <property type="entry name" value="F-box-like_dom_sf"/>
</dbReference>
<gene>
    <name evidence="2" type="ORF">F8388_005261</name>
    <name evidence="3" type="ORF">G4B88_004793</name>
</gene>
<dbReference type="InterPro" id="IPR001810">
    <property type="entry name" value="F-box_dom"/>
</dbReference>
<reference evidence="4 5" key="1">
    <citation type="journal article" date="2020" name="bioRxiv">
        <title>Sequence and annotation of 42 cannabis genomes reveals extensive copy number variation in cannabinoid synthesis and pathogen resistance genes.</title>
        <authorList>
            <person name="Mckernan K.J."/>
            <person name="Helbert Y."/>
            <person name="Kane L.T."/>
            <person name="Ebling H."/>
            <person name="Zhang L."/>
            <person name="Liu B."/>
            <person name="Eaton Z."/>
            <person name="Mclaughlin S."/>
            <person name="Kingan S."/>
            <person name="Baybayan P."/>
            <person name="Concepcion G."/>
            <person name="Jordan M."/>
            <person name="Riva A."/>
            <person name="Barbazuk W."/>
            <person name="Harkins T."/>
        </authorList>
    </citation>
    <scope>NUCLEOTIDE SEQUENCE [LARGE SCALE GENOMIC DNA]</scope>
    <source>
        <strain evidence="4 5">cv. Jamaican Lion 4</strain>
        <strain evidence="3">Father</strain>
        <strain evidence="2">Mother</strain>
        <tissue evidence="2">Leaf</tissue>
    </source>
</reference>
<dbReference type="AlphaFoldDB" id="A0A7J6EL14"/>
<dbReference type="PANTHER" id="PTHR31672">
    <property type="entry name" value="BNACNNG10540D PROTEIN"/>
    <property type="match status" value="1"/>
</dbReference>
<dbReference type="PANTHER" id="PTHR31672:SF10">
    <property type="entry name" value="F-BOX DOMAIN-CONTAINING PROTEIN"/>
    <property type="match status" value="1"/>
</dbReference>
<organism evidence="2 4">
    <name type="scientific">Cannabis sativa</name>
    <name type="common">Hemp</name>
    <name type="synonym">Marijuana</name>
    <dbReference type="NCBI Taxonomy" id="3483"/>
    <lineage>
        <taxon>Eukaryota</taxon>
        <taxon>Viridiplantae</taxon>
        <taxon>Streptophyta</taxon>
        <taxon>Embryophyta</taxon>
        <taxon>Tracheophyta</taxon>
        <taxon>Spermatophyta</taxon>
        <taxon>Magnoliopsida</taxon>
        <taxon>eudicotyledons</taxon>
        <taxon>Gunneridae</taxon>
        <taxon>Pentapetalae</taxon>
        <taxon>rosids</taxon>
        <taxon>fabids</taxon>
        <taxon>Rosales</taxon>
        <taxon>Cannabaceae</taxon>
        <taxon>Cannabis</taxon>
    </lineage>
</organism>
<dbReference type="SUPFAM" id="SSF81383">
    <property type="entry name" value="F-box domain"/>
    <property type="match status" value="1"/>
</dbReference>
<protein>
    <recommendedName>
        <fullName evidence="1">F-box domain-containing protein</fullName>
    </recommendedName>
</protein>
<dbReference type="InterPro" id="IPR006527">
    <property type="entry name" value="F-box-assoc_dom_typ1"/>
</dbReference>
<dbReference type="InterPro" id="IPR017451">
    <property type="entry name" value="F-box-assoc_interact_dom"/>
</dbReference>
<evidence type="ECO:0000313" key="3">
    <source>
        <dbReference type="EMBL" id="KAF4375042.1"/>
    </source>
</evidence>
<evidence type="ECO:0000313" key="2">
    <source>
        <dbReference type="EMBL" id="KAF4359152.1"/>
    </source>
</evidence>
<dbReference type="NCBIfam" id="TIGR01640">
    <property type="entry name" value="F_box_assoc_1"/>
    <property type="match status" value="1"/>
</dbReference>
<comment type="caution">
    <text evidence="2">The sequence shown here is derived from an EMBL/GenBank/DDBJ whole genome shotgun (WGS) entry which is preliminary data.</text>
</comment>
<dbReference type="Pfam" id="PF00646">
    <property type="entry name" value="F-box"/>
    <property type="match status" value="1"/>
</dbReference>
<dbReference type="Proteomes" id="UP000583929">
    <property type="component" value="Unassembled WGS sequence"/>
</dbReference>
<sequence length="396" mass="45386">MACFYDLPSELVEKIMLWAPADSLVQFRFVNKFYHTLISSLIKDPEFVAKHLIIAKNKSLVSLLCFTNPSPNVDHRLATHPLLNIIYNDVETNLLGTVVDTVTLPVFLKEGFNNVMYHCDGLLLLVNNHGRMMLCNPSLKESVILPKPMNVGFEAYPNVGFELDSENNKYKCVAIWLGEDECQVGVYTVGSDHWREIKMSEDIVDAIADTQLCNGLCWRGVCYWMVVVSDEAIFILSFDMSNDKFRLVNLPNFEALGVEEWALEEYSLRFAVWNDSVVLCLTPNGDNTSFIFMMKKDAAGACSWTEYRQIGPLEKHYSHLLTFWKNNEILMKVVGDDRSAFQLTSYNIGKQKLRNVVYDLDSNMNIFYNSVKSSRPPLKYVYTRRPKVAKLQRSDE</sequence>
<dbReference type="Pfam" id="PF07734">
    <property type="entry name" value="FBA_1"/>
    <property type="match status" value="1"/>
</dbReference>
<dbReference type="EMBL" id="JAATIP010000218">
    <property type="protein sequence ID" value="KAF4359152.1"/>
    <property type="molecule type" value="Genomic_DNA"/>
</dbReference>
<keyword evidence="5" id="KW-1185">Reference proteome</keyword>
<feature type="domain" description="F-box" evidence="1">
    <location>
        <begin position="1"/>
        <end position="50"/>
    </location>
</feature>
<evidence type="ECO:0000313" key="5">
    <source>
        <dbReference type="Proteomes" id="UP000583929"/>
    </source>
</evidence>
<accession>A0A7J6EL14</accession>
<evidence type="ECO:0000259" key="1">
    <source>
        <dbReference type="PROSITE" id="PS50181"/>
    </source>
</evidence>
<evidence type="ECO:0000313" key="4">
    <source>
        <dbReference type="Proteomes" id="UP000525078"/>
    </source>
</evidence>